<organism evidence="2 3">
    <name type="scientific">Heterobasidion irregulare (strain TC 32-1)</name>
    <dbReference type="NCBI Taxonomy" id="747525"/>
    <lineage>
        <taxon>Eukaryota</taxon>
        <taxon>Fungi</taxon>
        <taxon>Dikarya</taxon>
        <taxon>Basidiomycota</taxon>
        <taxon>Agaricomycotina</taxon>
        <taxon>Agaricomycetes</taxon>
        <taxon>Russulales</taxon>
        <taxon>Bondarzewiaceae</taxon>
        <taxon>Heterobasidion</taxon>
        <taxon>Heterobasidion annosum species complex</taxon>
    </lineage>
</organism>
<dbReference type="GeneID" id="20672754"/>
<dbReference type="InParanoid" id="W4KC07"/>
<dbReference type="EMBL" id="KI925457">
    <property type="protein sequence ID" value="ETW83293.1"/>
    <property type="molecule type" value="Genomic_DNA"/>
</dbReference>
<dbReference type="AlphaFoldDB" id="W4KC07"/>
<name>W4KC07_HETIT</name>
<feature type="non-terminal residue" evidence="2">
    <location>
        <position position="1"/>
    </location>
</feature>
<dbReference type="Proteomes" id="UP000030671">
    <property type="component" value="Unassembled WGS sequence"/>
</dbReference>
<dbReference type="KEGG" id="hir:HETIRDRAFT_409164"/>
<evidence type="ECO:0000313" key="3">
    <source>
        <dbReference type="Proteomes" id="UP000030671"/>
    </source>
</evidence>
<gene>
    <name evidence="2" type="ORF">HETIRDRAFT_409164</name>
</gene>
<reference evidence="2 3" key="1">
    <citation type="journal article" date="2012" name="New Phytol.">
        <title>Insight into trade-off between wood decay and parasitism from the genome of a fungal forest pathogen.</title>
        <authorList>
            <person name="Olson A."/>
            <person name="Aerts A."/>
            <person name="Asiegbu F."/>
            <person name="Belbahri L."/>
            <person name="Bouzid O."/>
            <person name="Broberg A."/>
            <person name="Canback B."/>
            <person name="Coutinho P.M."/>
            <person name="Cullen D."/>
            <person name="Dalman K."/>
            <person name="Deflorio G."/>
            <person name="van Diepen L.T."/>
            <person name="Dunand C."/>
            <person name="Duplessis S."/>
            <person name="Durling M."/>
            <person name="Gonthier P."/>
            <person name="Grimwood J."/>
            <person name="Fossdal C.G."/>
            <person name="Hansson D."/>
            <person name="Henrissat B."/>
            <person name="Hietala A."/>
            <person name="Himmelstrand K."/>
            <person name="Hoffmeister D."/>
            <person name="Hogberg N."/>
            <person name="James T.Y."/>
            <person name="Karlsson M."/>
            <person name="Kohler A."/>
            <person name="Kues U."/>
            <person name="Lee Y.H."/>
            <person name="Lin Y.C."/>
            <person name="Lind M."/>
            <person name="Lindquist E."/>
            <person name="Lombard V."/>
            <person name="Lucas S."/>
            <person name="Lunden K."/>
            <person name="Morin E."/>
            <person name="Murat C."/>
            <person name="Park J."/>
            <person name="Raffaello T."/>
            <person name="Rouze P."/>
            <person name="Salamov A."/>
            <person name="Schmutz J."/>
            <person name="Solheim H."/>
            <person name="Stahlberg J."/>
            <person name="Velez H."/>
            <person name="de Vries R.P."/>
            <person name="Wiebenga A."/>
            <person name="Woodward S."/>
            <person name="Yakovlev I."/>
            <person name="Garbelotto M."/>
            <person name="Martin F."/>
            <person name="Grigoriev I.V."/>
            <person name="Stenlid J."/>
        </authorList>
    </citation>
    <scope>NUCLEOTIDE SEQUENCE [LARGE SCALE GENOMIC DNA]</scope>
    <source>
        <strain evidence="2 3">TC 32-1</strain>
    </source>
</reference>
<evidence type="ECO:0000313" key="2">
    <source>
        <dbReference type="EMBL" id="ETW83293.1"/>
    </source>
</evidence>
<dbReference type="RefSeq" id="XP_009545562.1">
    <property type="nucleotide sequence ID" value="XM_009547267.1"/>
</dbReference>
<feature type="region of interest" description="Disordered" evidence="1">
    <location>
        <begin position="1"/>
        <end position="47"/>
    </location>
</feature>
<evidence type="ECO:0000256" key="1">
    <source>
        <dbReference type="SAM" id="MobiDB-lite"/>
    </source>
</evidence>
<feature type="compositionally biased region" description="Polar residues" evidence="1">
    <location>
        <begin position="1"/>
        <end position="14"/>
    </location>
</feature>
<accession>W4KC07</accession>
<proteinExistence type="predicted"/>
<keyword evidence="3" id="KW-1185">Reference proteome</keyword>
<sequence length="78" mass="8031">EAGTAISSTRNSSLVAEDGQTIDGDSNSGESGLIVGLGRGDMDNDQEGRWVADADGFVRRVGGEGDGEGVKETRGWAM</sequence>
<feature type="region of interest" description="Disordered" evidence="1">
    <location>
        <begin position="59"/>
        <end position="78"/>
    </location>
</feature>
<protein>
    <submittedName>
        <fullName evidence="2">Uncharacterized protein</fullName>
    </submittedName>
</protein>
<dbReference type="HOGENOM" id="CLU_2628540_0_0_1"/>